<dbReference type="Proteomes" id="UP000321204">
    <property type="component" value="Chromosome"/>
</dbReference>
<evidence type="ECO:0000256" key="4">
    <source>
        <dbReference type="ARBA" id="ARBA00022452"/>
    </source>
</evidence>
<dbReference type="InterPro" id="IPR049712">
    <property type="entry name" value="Poly_export"/>
</dbReference>
<feature type="signal peptide" evidence="16">
    <location>
        <begin position="1"/>
        <end position="24"/>
    </location>
</feature>
<keyword evidence="5" id="KW-0762">Sugar transport</keyword>
<sequence length="258" mass="28427">MKIIALLLLGGLFGLAACTTQKGAAYTNYLQNATDTSGNRLTVQEPVIQKADLLSVKVYSQSADPRTDIPYNLPEQTVVGSSSTTSMAGFLVDQNGDIEYPRIGRLHAEGLTKAQLAEAIRERFKNELTNPSVVVRFLNYRVTVLGEVRSPGSFAVPTERITILEALGLSGDITDYGNKSKVRVAREKNGEVETGYVDLTSKDLFQSPYYRLQQNDVVFVEQAKRKSEQQEQQATAQRISFITGIVSTLAIIFSVIKR</sequence>
<gene>
    <name evidence="19" type="ORF">FSB75_11485</name>
</gene>
<dbReference type="PANTHER" id="PTHR33619">
    <property type="entry name" value="POLYSACCHARIDE EXPORT PROTEIN GFCE-RELATED"/>
    <property type="match status" value="1"/>
</dbReference>
<dbReference type="GO" id="GO:0009279">
    <property type="term" value="C:cell outer membrane"/>
    <property type="evidence" value="ECO:0007669"/>
    <property type="project" value="UniProtKB-SubCell"/>
</dbReference>
<evidence type="ECO:0000259" key="18">
    <source>
        <dbReference type="Pfam" id="PF22461"/>
    </source>
</evidence>
<feature type="domain" description="SLBB" evidence="18">
    <location>
        <begin position="141"/>
        <end position="220"/>
    </location>
</feature>
<dbReference type="GO" id="GO:0015159">
    <property type="term" value="F:polysaccharide transmembrane transporter activity"/>
    <property type="evidence" value="ECO:0007669"/>
    <property type="project" value="InterPro"/>
</dbReference>
<dbReference type="AlphaFoldDB" id="A0A5B8UKE9"/>
<keyword evidence="12" id="KW-0564">Palmitate</keyword>
<comment type="subcellular location">
    <subcellularLocation>
        <location evidence="1">Cell outer membrane</location>
        <topology evidence="1">Multi-pass membrane protein</topology>
    </subcellularLocation>
</comment>
<dbReference type="Pfam" id="PF02563">
    <property type="entry name" value="Poly_export"/>
    <property type="match status" value="1"/>
</dbReference>
<evidence type="ECO:0000256" key="16">
    <source>
        <dbReference type="SAM" id="SignalP"/>
    </source>
</evidence>
<evidence type="ECO:0000256" key="13">
    <source>
        <dbReference type="ARBA" id="ARBA00023237"/>
    </source>
</evidence>
<name>A0A5B8UKE9_9BACT</name>
<dbReference type="Gene3D" id="3.10.560.10">
    <property type="entry name" value="Outer membrane lipoprotein wza domain like"/>
    <property type="match status" value="1"/>
</dbReference>
<evidence type="ECO:0000256" key="11">
    <source>
        <dbReference type="ARBA" id="ARBA00023136"/>
    </source>
</evidence>
<evidence type="ECO:0000256" key="8">
    <source>
        <dbReference type="ARBA" id="ARBA00023047"/>
    </source>
</evidence>
<reference evidence="19 20" key="1">
    <citation type="journal article" date="2015" name="Int. J. Syst. Evol. Microbiol.">
        <title>Flavisolibacter ginsenosidimutans sp. nov., with ginsenoside-converting activity isolated from soil used for cultivating ginseng.</title>
        <authorList>
            <person name="Zhao Y."/>
            <person name="Liu Q."/>
            <person name="Kang M.S."/>
            <person name="Jin F."/>
            <person name="Yu H."/>
            <person name="Im W.T."/>
        </authorList>
    </citation>
    <scope>NUCLEOTIDE SEQUENCE [LARGE SCALE GENOMIC DNA]</scope>
    <source>
        <strain evidence="19 20">Gsoil 636</strain>
    </source>
</reference>
<organism evidence="19 20">
    <name type="scientific">Flavisolibacter ginsenosidimutans</name>
    <dbReference type="NCBI Taxonomy" id="661481"/>
    <lineage>
        <taxon>Bacteria</taxon>
        <taxon>Pseudomonadati</taxon>
        <taxon>Bacteroidota</taxon>
        <taxon>Chitinophagia</taxon>
        <taxon>Chitinophagales</taxon>
        <taxon>Chitinophagaceae</taxon>
        <taxon>Flavisolibacter</taxon>
    </lineage>
</organism>
<evidence type="ECO:0000256" key="5">
    <source>
        <dbReference type="ARBA" id="ARBA00022597"/>
    </source>
</evidence>
<keyword evidence="6 15" id="KW-0812">Transmembrane</keyword>
<evidence type="ECO:0000256" key="6">
    <source>
        <dbReference type="ARBA" id="ARBA00022692"/>
    </source>
</evidence>
<dbReference type="PROSITE" id="PS51257">
    <property type="entry name" value="PROKAR_LIPOPROTEIN"/>
    <property type="match status" value="1"/>
</dbReference>
<dbReference type="GO" id="GO:0015288">
    <property type="term" value="F:porin activity"/>
    <property type="evidence" value="ECO:0007669"/>
    <property type="project" value="UniProtKB-KW"/>
</dbReference>
<evidence type="ECO:0000313" key="19">
    <source>
        <dbReference type="EMBL" id="QEC56490.1"/>
    </source>
</evidence>
<dbReference type="RefSeq" id="WP_146787302.1">
    <property type="nucleotide sequence ID" value="NZ_BAABIO010000001.1"/>
</dbReference>
<keyword evidence="4" id="KW-1134">Transmembrane beta strand</keyword>
<comment type="similarity">
    <text evidence="2">Belongs to the BexD/CtrA/VexA family.</text>
</comment>
<evidence type="ECO:0000256" key="14">
    <source>
        <dbReference type="ARBA" id="ARBA00023288"/>
    </source>
</evidence>
<feature type="domain" description="Polysaccharide export protein N-terminal" evidence="17">
    <location>
        <begin position="44"/>
        <end position="136"/>
    </location>
</feature>
<proteinExistence type="inferred from homology"/>
<keyword evidence="3" id="KW-0813">Transport</keyword>
<keyword evidence="10" id="KW-0626">Porin</keyword>
<evidence type="ECO:0000256" key="3">
    <source>
        <dbReference type="ARBA" id="ARBA00022448"/>
    </source>
</evidence>
<accession>A0A5B8UKE9</accession>
<dbReference type="GO" id="GO:0006811">
    <property type="term" value="P:monoatomic ion transport"/>
    <property type="evidence" value="ECO:0007669"/>
    <property type="project" value="UniProtKB-KW"/>
</dbReference>
<keyword evidence="11 15" id="KW-0472">Membrane</keyword>
<dbReference type="KEGG" id="fgg:FSB75_11485"/>
<evidence type="ECO:0000256" key="7">
    <source>
        <dbReference type="ARBA" id="ARBA00022729"/>
    </source>
</evidence>
<evidence type="ECO:0000256" key="9">
    <source>
        <dbReference type="ARBA" id="ARBA00023065"/>
    </source>
</evidence>
<dbReference type="Pfam" id="PF22461">
    <property type="entry name" value="SLBB_2"/>
    <property type="match status" value="1"/>
</dbReference>
<evidence type="ECO:0000256" key="2">
    <source>
        <dbReference type="ARBA" id="ARBA00009450"/>
    </source>
</evidence>
<feature type="chain" id="PRO_5022976911" evidence="16">
    <location>
        <begin position="25"/>
        <end position="258"/>
    </location>
</feature>
<keyword evidence="7 16" id="KW-0732">Signal</keyword>
<evidence type="ECO:0000256" key="12">
    <source>
        <dbReference type="ARBA" id="ARBA00023139"/>
    </source>
</evidence>
<evidence type="ECO:0000256" key="10">
    <source>
        <dbReference type="ARBA" id="ARBA00023114"/>
    </source>
</evidence>
<keyword evidence="15" id="KW-1133">Transmembrane helix</keyword>
<feature type="transmembrane region" description="Helical" evidence="15">
    <location>
        <begin position="239"/>
        <end position="256"/>
    </location>
</feature>
<protein>
    <submittedName>
        <fullName evidence="19">Polysaccharide export protein</fullName>
    </submittedName>
</protein>
<keyword evidence="14" id="KW-0449">Lipoprotein</keyword>
<keyword evidence="13" id="KW-0998">Cell outer membrane</keyword>
<keyword evidence="8" id="KW-0625">Polysaccharide transport</keyword>
<evidence type="ECO:0000313" key="20">
    <source>
        <dbReference type="Proteomes" id="UP000321204"/>
    </source>
</evidence>
<dbReference type="OrthoDB" id="662756at2"/>
<evidence type="ECO:0000259" key="17">
    <source>
        <dbReference type="Pfam" id="PF02563"/>
    </source>
</evidence>
<dbReference type="PANTHER" id="PTHR33619:SF3">
    <property type="entry name" value="POLYSACCHARIDE EXPORT PROTEIN GFCE-RELATED"/>
    <property type="match status" value="1"/>
</dbReference>
<evidence type="ECO:0000256" key="1">
    <source>
        <dbReference type="ARBA" id="ARBA00004571"/>
    </source>
</evidence>
<dbReference type="InterPro" id="IPR003715">
    <property type="entry name" value="Poly_export_N"/>
</dbReference>
<evidence type="ECO:0000256" key="15">
    <source>
        <dbReference type="SAM" id="Phobius"/>
    </source>
</evidence>
<keyword evidence="9" id="KW-0406">Ion transport</keyword>
<keyword evidence="20" id="KW-1185">Reference proteome</keyword>
<dbReference type="InterPro" id="IPR054765">
    <property type="entry name" value="SLBB_dom"/>
</dbReference>
<dbReference type="EMBL" id="CP042433">
    <property type="protein sequence ID" value="QEC56490.1"/>
    <property type="molecule type" value="Genomic_DNA"/>
</dbReference>
<dbReference type="GO" id="GO:0046930">
    <property type="term" value="C:pore complex"/>
    <property type="evidence" value="ECO:0007669"/>
    <property type="project" value="UniProtKB-KW"/>
</dbReference>